<gene>
    <name evidence="1" type="ORF">GJ744_007746</name>
</gene>
<reference evidence="1" key="1">
    <citation type="submission" date="2020-02" db="EMBL/GenBank/DDBJ databases">
        <authorList>
            <person name="Palmer J.M."/>
        </authorList>
    </citation>
    <scope>NUCLEOTIDE SEQUENCE</scope>
    <source>
        <strain evidence="1">EPUS1.4</strain>
        <tissue evidence="1">Thallus</tissue>
    </source>
</reference>
<comment type="caution">
    <text evidence="1">The sequence shown here is derived from an EMBL/GenBank/DDBJ whole genome shotgun (WGS) entry which is preliminary data.</text>
</comment>
<evidence type="ECO:0000313" key="1">
    <source>
        <dbReference type="EMBL" id="KAF7513695.1"/>
    </source>
</evidence>
<keyword evidence="2" id="KW-1185">Reference proteome</keyword>
<dbReference type="EMBL" id="JAACFV010000004">
    <property type="protein sequence ID" value="KAF7513695.1"/>
    <property type="molecule type" value="Genomic_DNA"/>
</dbReference>
<sequence>MPCPVARNGSSLPPLCGRLPQLISRAFPAPATTISPFSSNNPILPYTIRCPIHTATTLPMPSPNSCARIRIAGHEMRKFVLTTLPSGHLHKPLERLTSIAPHSWPEVFGSRGLTRHWCNIVVAQLLNWEVYL</sequence>
<dbReference type="AlphaFoldDB" id="A0A8H7AYX8"/>
<protein>
    <submittedName>
        <fullName evidence="1">Uncharacterized protein</fullName>
    </submittedName>
</protein>
<evidence type="ECO:0000313" key="2">
    <source>
        <dbReference type="Proteomes" id="UP000606974"/>
    </source>
</evidence>
<proteinExistence type="predicted"/>
<dbReference type="Proteomes" id="UP000606974">
    <property type="component" value="Unassembled WGS sequence"/>
</dbReference>
<name>A0A8H7AYX8_9EURO</name>
<accession>A0A8H7AYX8</accession>
<organism evidence="1 2">
    <name type="scientific">Endocarpon pusillum</name>
    <dbReference type="NCBI Taxonomy" id="364733"/>
    <lineage>
        <taxon>Eukaryota</taxon>
        <taxon>Fungi</taxon>
        <taxon>Dikarya</taxon>
        <taxon>Ascomycota</taxon>
        <taxon>Pezizomycotina</taxon>
        <taxon>Eurotiomycetes</taxon>
        <taxon>Chaetothyriomycetidae</taxon>
        <taxon>Verrucariales</taxon>
        <taxon>Verrucariaceae</taxon>
        <taxon>Endocarpon</taxon>
    </lineage>
</organism>